<feature type="region of interest" description="Disordered" evidence="1">
    <location>
        <begin position="16"/>
        <end position="46"/>
    </location>
</feature>
<keyword evidence="4" id="KW-1185">Reference proteome</keyword>
<feature type="region of interest" description="Disordered" evidence="1">
    <location>
        <begin position="69"/>
        <end position="90"/>
    </location>
</feature>
<feature type="compositionally biased region" description="Polar residues" evidence="1">
    <location>
        <begin position="78"/>
        <end position="89"/>
    </location>
</feature>
<sequence length="140" mass="16159">MREMVHPRHHHFLVRQPSSSTRMYRPVIPDSPLPPGTPYQNPDPAYATCSPNSHLLSFKNRNSFPVTSQTVKHDVNRQPLSTSTQQRTSKFMPRRNGSYVILSQRSITTFEVANLKDPDVPIGFIRPQHYVLIKIHRLSF</sequence>
<gene>
    <name evidence="3" type="ORF">TNIN_42001</name>
    <name evidence="2" type="ORF">TNIN_468391</name>
</gene>
<evidence type="ECO:0000313" key="2">
    <source>
        <dbReference type="EMBL" id="GFY47323.1"/>
    </source>
</evidence>
<comment type="caution">
    <text evidence="3">The sequence shown here is derived from an EMBL/GenBank/DDBJ whole genome shotgun (WGS) entry which is preliminary data.</text>
</comment>
<dbReference type="Proteomes" id="UP000886998">
    <property type="component" value="Unassembled WGS sequence"/>
</dbReference>
<dbReference type="EMBL" id="BMAV01005895">
    <property type="protein sequence ID" value="GFY47323.1"/>
    <property type="molecule type" value="Genomic_DNA"/>
</dbReference>
<evidence type="ECO:0000313" key="3">
    <source>
        <dbReference type="EMBL" id="GFY74076.1"/>
    </source>
</evidence>
<reference evidence="3" key="1">
    <citation type="submission" date="2020-08" db="EMBL/GenBank/DDBJ databases">
        <title>Multicomponent nature underlies the extraordinary mechanical properties of spider dragline silk.</title>
        <authorList>
            <person name="Kono N."/>
            <person name="Nakamura H."/>
            <person name="Mori M."/>
            <person name="Yoshida Y."/>
            <person name="Ohtoshi R."/>
            <person name="Malay A.D."/>
            <person name="Moran D.A.P."/>
            <person name="Tomita M."/>
            <person name="Numata K."/>
            <person name="Arakawa K."/>
        </authorList>
    </citation>
    <scope>NUCLEOTIDE SEQUENCE</scope>
</reference>
<protein>
    <submittedName>
        <fullName evidence="3">Uncharacterized protein</fullName>
    </submittedName>
</protein>
<evidence type="ECO:0000256" key="1">
    <source>
        <dbReference type="SAM" id="MobiDB-lite"/>
    </source>
</evidence>
<accession>A0A8X7CN24</accession>
<proteinExistence type="predicted"/>
<dbReference type="EMBL" id="BMAV01020545">
    <property type="protein sequence ID" value="GFY74076.1"/>
    <property type="molecule type" value="Genomic_DNA"/>
</dbReference>
<name>A0A8X7CN24_9ARAC</name>
<dbReference type="OrthoDB" id="6817932at2759"/>
<organism evidence="3 4">
    <name type="scientific">Trichonephila inaurata madagascariensis</name>
    <dbReference type="NCBI Taxonomy" id="2747483"/>
    <lineage>
        <taxon>Eukaryota</taxon>
        <taxon>Metazoa</taxon>
        <taxon>Ecdysozoa</taxon>
        <taxon>Arthropoda</taxon>
        <taxon>Chelicerata</taxon>
        <taxon>Arachnida</taxon>
        <taxon>Araneae</taxon>
        <taxon>Araneomorphae</taxon>
        <taxon>Entelegynae</taxon>
        <taxon>Araneoidea</taxon>
        <taxon>Nephilidae</taxon>
        <taxon>Trichonephila</taxon>
        <taxon>Trichonephila inaurata</taxon>
    </lineage>
</organism>
<dbReference type="AlphaFoldDB" id="A0A8X7CN24"/>
<evidence type="ECO:0000313" key="4">
    <source>
        <dbReference type="Proteomes" id="UP000886998"/>
    </source>
</evidence>